<dbReference type="OrthoDB" id="5918473at2"/>
<name>A0A316EGS2_9BACT</name>
<dbReference type="AlphaFoldDB" id="A0A316EGS2"/>
<dbReference type="Gene3D" id="1.10.30.50">
    <property type="match status" value="1"/>
</dbReference>
<dbReference type="EMBL" id="QGGO01000002">
    <property type="protein sequence ID" value="PWK28908.1"/>
    <property type="molecule type" value="Genomic_DNA"/>
</dbReference>
<sequence>MIQLKSVPLPKLLTEKLREELTNKFKANKKENVWNKPYIKKALLKMSNSKCCYSECKLDEKSNYMEIEHFHAKSIYPDKVVEWANLLPSSKRCNGKKDNWDVIAEPIIHPVLDNPKDHLYLKNFRLYGRTQKGKNTIIAVDLNDRQHWVNPRFDMGSKIQEKLEEIEEQLPNLQTDKTKRRLIKTLKNILREGTKDYEFSAVAATIILHDDNYILVKRAFQDNDLWDNEFKELEIEVEYCAMDIKA</sequence>
<proteinExistence type="predicted"/>
<evidence type="ECO:0000313" key="1">
    <source>
        <dbReference type="EMBL" id="PWK28908.1"/>
    </source>
</evidence>
<reference evidence="1 2" key="1">
    <citation type="submission" date="2018-05" db="EMBL/GenBank/DDBJ databases">
        <title>Genomic Encyclopedia of Archaeal and Bacterial Type Strains, Phase II (KMG-II): from individual species to whole genera.</title>
        <authorList>
            <person name="Goeker M."/>
        </authorList>
    </citation>
    <scope>NUCLEOTIDE SEQUENCE [LARGE SCALE GENOMIC DNA]</scope>
    <source>
        <strain evidence="1 2">DSM 22214</strain>
    </source>
</reference>
<comment type="caution">
    <text evidence="1">The sequence shown here is derived from an EMBL/GenBank/DDBJ whole genome shotgun (WGS) entry which is preliminary data.</text>
</comment>
<gene>
    <name evidence="1" type="ORF">LV89_00461</name>
</gene>
<organism evidence="1 2">
    <name type="scientific">Arcicella aurantiaca</name>
    <dbReference type="NCBI Taxonomy" id="591202"/>
    <lineage>
        <taxon>Bacteria</taxon>
        <taxon>Pseudomonadati</taxon>
        <taxon>Bacteroidota</taxon>
        <taxon>Cytophagia</taxon>
        <taxon>Cytophagales</taxon>
        <taxon>Flectobacillaceae</taxon>
        <taxon>Arcicella</taxon>
    </lineage>
</organism>
<accession>A0A316EGS2</accession>
<evidence type="ECO:0000313" key="2">
    <source>
        <dbReference type="Proteomes" id="UP000245489"/>
    </source>
</evidence>
<dbReference type="Proteomes" id="UP000245489">
    <property type="component" value="Unassembled WGS sequence"/>
</dbReference>
<protein>
    <submittedName>
        <fullName evidence="1">Uncharacterized protein (TIGR02646 family)</fullName>
    </submittedName>
</protein>
<dbReference type="RefSeq" id="WP_109741244.1">
    <property type="nucleotide sequence ID" value="NZ_QGGO01000002.1"/>
</dbReference>
<keyword evidence="2" id="KW-1185">Reference proteome</keyword>